<evidence type="ECO:0000313" key="2">
    <source>
        <dbReference type="EMBL" id="PIY95653.1"/>
    </source>
</evidence>
<dbReference type="Pfam" id="PF01928">
    <property type="entry name" value="CYTH"/>
    <property type="match status" value="1"/>
</dbReference>
<dbReference type="AlphaFoldDB" id="A0A2M7RFY6"/>
<dbReference type="SUPFAM" id="SSF55154">
    <property type="entry name" value="CYTH-like phosphatases"/>
    <property type="match status" value="1"/>
</dbReference>
<dbReference type="InterPro" id="IPR023577">
    <property type="entry name" value="CYTH_domain"/>
</dbReference>
<dbReference type="SMART" id="SM01118">
    <property type="entry name" value="CYTH"/>
    <property type="match status" value="1"/>
</dbReference>
<dbReference type="InterPro" id="IPR008173">
    <property type="entry name" value="Adenylyl_cyclase_CyaB"/>
</dbReference>
<dbReference type="CDD" id="cd07890">
    <property type="entry name" value="CYTH-like_AC_IV-like"/>
    <property type="match status" value="1"/>
</dbReference>
<evidence type="ECO:0000313" key="3">
    <source>
        <dbReference type="Proteomes" id="UP000230779"/>
    </source>
</evidence>
<dbReference type="EMBL" id="PFMD01000072">
    <property type="protein sequence ID" value="PIY95653.1"/>
    <property type="molecule type" value="Genomic_DNA"/>
</dbReference>
<dbReference type="Proteomes" id="UP000230779">
    <property type="component" value="Unassembled WGS sequence"/>
</dbReference>
<proteinExistence type="predicted"/>
<dbReference type="Gene3D" id="2.40.320.10">
    <property type="entry name" value="Hypothetical Protein Pfu-838710-001"/>
    <property type="match status" value="1"/>
</dbReference>
<dbReference type="InterPro" id="IPR033469">
    <property type="entry name" value="CYTH-like_dom_sf"/>
</dbReference>
<evidence type="ECO:0000259" key="1">
    <source>
        <dbReference type="PROSITE" id="PS51707"/>
    </source>
</evidence>
<reference evidence="2 3" key="1">
    <citation type="submission" date="2017-09" db="EMBL/GenBank/DDBJ databases">
        <title>Depth-based differentiation of microbial function through sediment-hosted aquifers and enrichment of novel symbionts in the deep terrestrial subsurface.</title>
        <authorList>
            <person name="Probst A.J."/>
            <person name="Ladd B."/>
            <person name="Jarett J.K."/>
            <person name="Geller-Mcgrath D.E."/>
            <person name="Sieber C.M."/>
            <person name="Emerson J.B."/>
            <person name="Anantharaman K."/>
            <person name="Thomas B.C."/>
            <person name="Malmstrom R."/>
            <person name="Stieglmeier M."/>
            <person name="Klingl A."/>
            <person name="Woyke T."/>
            <person name="Ryan C.M."/>
            <person name="Banfield J.F."/>
        </authorList>
    </citation>
    <scope>NUCLEOTIDE SEQUENCE [LARGE SCALE GENOMIC DNA]</scope>
    <source>
        <strain evidence="2">CG_4_10_14_0_8_um_filter_42_10</strain>
    </source>
</reference>
<dbReference type="PANTHER" id="PTHR21028:SF2">
    <property type="entry name" value="CYTH DOMAIN-CONTAINING PROTEIN"/>
    <property type="match status" value="1"/>
</dbReference>
<gene>
    <name evidence="2" type="ORF">COY66_06220</name>
</gene>
<accession>A0A2M7RFY6</accession>
<dbReference type="PROSITE" id="PS51707">
    <property type="entry name" value="CYTH"/>
    <property type="match status" value="1"/>
</dbReference>
<organism evidence="2 3">
    <name type="scientific">Candidatus Kerfeldbacteria bacterium CG_4_10_14_0_8_um_filter_42_10</name>
    <dbReference type="NCBI Taxonomy" id="2014248"/>
    <lineage>
        <taxon>Bacteria</taxon>
        <taxon>Candidatus Kerfeldiibacteriota</taxon>
    </lineage>
</organism>
<feature type="domain" description="CYTH" evidence="1">
    <location>
        <begin position="3"/>
        <end position="170"/>
    </location>
</feature>
<comment type="caution">
    <text evidence="2">The sequence shown here is derived from an EMBL/GenBank/DDBJ whole genome shotgun (WGS) entry which is preliminary data.</text>
</comment>
<name>A0A2M7RFY6_9BACT</name>
<protein>
    <recommendedName>
        <fullName evidence="1">CYTH domain-containing protein</fullName>
    </recommendedName>
</protein>
<dbReference type="PANTHER" id="PTHR21028">
    <property type="entry name" value="SI:CH211-156B7.4"/>
    <property type="match status" value="1"/>
</dbReference>
<sequence>MNMKNIELKIKLDSLKHVISLLKKIGARFESKLKQIDTYYQCSNGRIKIREINKNKFELIFYQRPTRKISKISNYRIIELSKKQLPQMKSLLKTVLEQKVIVRKLRLVWIYKHTRIHIDSVSGLGRFLEIETIVVNGYRLARKEHQVVIKMLELTKYRKVSKSYSELLLVND</sequence>